<dbReference type="InterPro" id="IPR035901">
    <property type="entry name" value="GIY-YIG_endonuc_sf"/>
</dbReference>
<dbReference type="GO" id="GO:0003677">
    <property type="term" value="F:DNA binding"/>
    <property type="evidence" value="ECO:0007669"/>
    <property type="project" value="InterPro"/>
</dbReference>
<dbReference type="SMART" id="SM00465">
    <property type="entry name" value="GIYc"/>
    <property type="match status" value="1"/>
</dbReference>
<comment type="caution">
    <text evidence="4">The sequence shown here is derived from an EMBL/GenBank/DDBJ whole genome shotgun (WGS) entry which is preliminary data.</text>
</comment>
<dbReference type="FunFam" id="3.30.420.10:FF:000045">
    <property type="entry name" value="3'-5' exonuclease DinG"/>
    <property type="match status" value="1"/>
</dbReference>
<dbReference type="GO" id="GO:0003887">
    <property type="term" value="F:DNA-directed DNA polymerase activity"/>
    <property type="evidence" value="ECO:0007669"/>
    <property type="project" value="InterPro"/>
</dbReference>
<protein>
    <submittedName>
        <fullName evidence="4">Exonuclease</fullName>
    </submittedName>
</protein>
<dbReference type="EMBL" id="LQRT01000003">
    <property type="protein sequence ID" value="KZS41796.1"/>
    <property type="molecule type" value="Genomic_DNA"/>
</dbReference>
<keyword evidence="5" id="KW-1185">Reference proteome</keyword>
<dbReference type="STRING" id="1642818.AWE51_20595"/>
<keyword evidence="4" id="KW-0540">Nuclease</keyword>
<dbReference type="InterPro" id="IPR006054">
    <property type="entry name" value="DnaQ"/>
</dbReference>
<dbReference type="InterPro" id="IPR047296">
    <property type="entry name" value="GIY-YIG_UvrC_Cho"/>
</dbReference>
<reference evidence="4 5" key="1">
    <citation type="submission" date="2016-01" db="EMBL/GenBank/DDBJ databases">
        <title>The draft genome sequence of Aquimarina sp. RZW4-3-2.</title>
        <authorList>
            <person name="Wang Y."/>
        </authorList>
    </citation>
    <scope>NUCLEOTIDE SEQUENCE [LARGE SCALE GENOMIC DNA]</scope>
    <source>
        <strain evidence="4 5">RZW4-3-2</strain>
    </source>
</reference>
<dbReference type="NCBIfam" id="TIGR00573">
    <property type="entry name" value="dnaq"/>
    <property type="match status" value="1"/>
</dbReference>
<dbReference type="Proteomes" id="UP000076715">
    <property type="component" value="Unassembled WGS sequence"/>
</dbReference>
<dbReference type="GO" id="GO:0005829">
    <property type="term" value="C:cytosol"/>
    <property type="evidence" value="ECO:0007669"/>
    <property type="project" value="TreeGrafter"/>
</dbReference>
<dbReference type="CDD" id="cd06127">
    <property type="entry name" value="DEDDh"/>
    <property type="match status" value="1"/>
</dbReference>
<dbReference type="Pfam" id="PF00929">
    <property type="entry name" value="RNase_T"/>
    <property type="match status" value="1"/>
</dbReference>
<dbReference type="Gene3D" id="3.40.1440.10">
    <property type="entry name" value="GIY-YIG endonuclease"/>
    <property type="match status" value="1"/>
</dbReference>
<dbReference type="PANTHER" id="PTHR30231">
    <property type="entry name" value="DNA POLYMERASE III SUBUNIT EPSILON"/>
    <property type="match status" value="1"/>
</dbReference>
<dbReference type="GO" id="GO:0006289">
    <property type="term" value="P:nucleotide-excision repair"/>
    <property type="evidence" value="ECO:0007669"/>
    <property type="project" value="InterPro"/>
</dbReference>
<evidence type="ECO:0000256" key="2">
    <source>
        <dbReference type="ARBA" id="ARBA00026073"/>
    </source>
</evidence>
<dbReference type="OrthoDB" id="9803913at2"/>
<dbReference type="CDD" id="cd10434">
    <property type="entry name" value="GIY-YIG_UvrC_Cho"/>
    <property type="match status" value="1"/>
</dbReference>
<evidence type="ECO:0000256" key="1">
    <source>
        <dbReference type="ARBA" id="ARBA00025483"/>
    </source>
</evidence>
<dbReference type="Pfam" id="PF01541">
    <property type="entry name" value="GIY-YIG"/>
    <property type="match status" value="1"/>
</dbReference>
<dbReference type="InterPro" id="IPR000305">
    <property type="entry name" value="GIY-YIG_endonuc"/>
</dbReference>
<dbReference type="SMART" id="SM00479">
    <property type="entry name" value="EXOIII"/>
    <property type="match status" value="1"/>
</dbReference>
<dbReference type="GO" id="GO:0008408">
    <property type="term" value="F:3'-5' exonuclease activity"/>
    <property type="evidence" value="ECO:0007669"/>
    <property type="project" value="TreeGrafter"/>
</dbReference>
<dbReference type="GO" id="GO:0045004">
    <property type="term" value="P:DNA replication proofreading"/>
    <property type="evidence" value="ECO:0007669"/>
    <property type="project" value="TreeGrafter"/>
</dbReference>
<keyword evidence="4" id="KW-0269">Exonuclease</keyword>
<proteinExistence type="predicted"/>
<sequence>MYAILDIETTGGKYNEEGITEIAIYKFDGHEVVDQFITLVNPERPIQPFVANLTGINNEMLRNAPKFFEVAKRIVEITTDCVVVAHNSSFDYRILRTEFDRLGFDYERHSLCTVELSKKLIPDQESYSLGKLVRSLGIPLSDRHRANGDALATVKLFKLLLSKDVEKDIITDTVRADTRRQMDDKLLRLLEKAPIATGVYYIHREDGKIIYIGKSKNIKKRLNQHFTNDNKKSRRIQTEVTSVSYEITGSELVALLKENEEIKRNRPKYNRALRKSKFDQALYQFVDNNGYINLKIGKNDNRKKNITTFSNRQQAKSYMHKWAETFRLCQRLMGLDSGTGNCFNYSIKQCNGACILDESPEEYNERVQELILKNSFENQDMLIIDRGRNIDEQSAILIEEGKFIGVGHFTLNHQINNIEILRSIITPMSHNRDAKHIIQSYVRQNKKLKITKLPKND</sequence>
<organism evidence="4 5">
    <name type="scientific">Aquimarina aggregata</name>
    <dbReference type="NCBI Taxonomy" id="1642818"/>
    <lineage>
        <taxon>Bacteria</taxon>
        <taxon>Pseudomonadati</taxon>
        <taxon>Bacteroidota</taxon>
        <taxon>Flavobacteriia</taxon>
        <taxon>Flavobacteriales</taxon>
        <taxon>Flavobacteriaceae</taxon>
        <taxon>Aquimarina</taxon>
    </lineage>
</organism>
<name>A0A162FDV1_9FLAO</name>
<dbReference type="SUPFAM" id="SSF53098">
    <property type="entry name" value="Ribonuclease H-like"/>
    <property type="match status" value="1"/>
</dbReference>
<comment type="function">
    <text evidence="1">DNA polymerase III is a complex, multichain enzyme responsible for most of the replicative synthesis in bacteria. The epsilon subunit contain the editing function and is a proofreading 3'-5' exonuclease.</text>
</comment>
<dbReference type="AlphaFoldDB" id="A0A162FDV1"/>
<dbReference type="SUPFAM" id="SSF82771">
    <property type="entry name" value="GIY-YIG endonuclease"/>
    <property type="match status" value="1"/>
</dbReference>
<dbReference type="RefSeq" id="WP_066311502.1">
    <property type="nucleotide sequence ID" value="NZ_LQRT01000003.1"/>
</dbReference>
<dbReference type="InterPro" id="IPR036397">
    <property type="entry name" value="RNaseH_sf"/>
</dbReference>
<dbReference type="Gene3D" id="3.30.420.10">
    <property type="entry name" value="Ribonuclease H-like superfamily/Ribonuclease H"/>
    <property type="match status" value="1"/>
</dbReference>
<keyword evidence="4" id="KW-0378">Hydrolase</keyword>
<dbReference type="PANTHER" id="PTHR30231:SF41">
    <property type="entry name" value="DNA POLYMERASE III SUBUNIT EPSILON"/>
    <property type="match status" value="1"/>
</dbReference>
<comment type="subunit">
    <text evidence="2">DNA polymerase III contains a core (composed of alpha, epsilon and theta chains) that associates with a tau subunit. This core dimerizes to form the POLIII' complex. PolIII' associates with the gamma complex (composed of gamma, delta, delta', psi and chi chains) and with the beta chain to form the complete DNA polymerase III complex.</text>
</comment>
<dbReference type="PROSITE" id="PS50164">
    <property type="entry name" value="GIY_YIG"/>
    <property type="match status" value="1"/>
</dbReference>
<dbReference type="InterPro" id="IPR012337">
    <property type="entry name" value="RNaseH-like_sf"/>
</dbReference>
<accession>A0A162FDV1</accession>
<evidence type="ECO:0000313" key="4">
    <source>
        <dbReference type="EMBL" id="KZS41796.1"/>
    </source>
</evidence>
<feature type="domain" description="GIY-YIG" evidence="3">
    <location>
        <begin position="195"/>
        <end position="271"/>
    </location>
</feature>
<dbReference type="InterPro" id="IPR013520">
    <property type="entry name" value="Ribonucl_H"/>
</dbReference>
<evidence type="ECO:0000313" key="5">
    <source>
        <dbReference type="Proteomes" id="UP000076715"/>
    </source>
</evidence>
<evidence type="ECO:0000259" key="3">
    <source>
        <dbReference type="PROSITE" id="PS50164"/>
    </source>
</evidence>
<gene>
    <name evidence="4" type="ORF">AWE51_20595</name>
</gene>